<organism evidence="2 3">
    <name type="scientific">Shinella yambaruensis</name>
    <dbReference type="NCBI Taxonomy" id="415996"/>
    <lineage>
        <taxon>Bacteria</taxon>
        <taxon>Pseudomonadati</taxon>
        <taxon>Pseudomonadota</taxon>
        <taxon>Alphaproteobacteria</taxon>
        <taxon>Hyphomicrobiales</taxon>
        <taxon>Rhizobiaceae</taxon>
        <taxon>Shinella</taxon>
    </lineage>
</organism>
<keyword evidence="3" id="KW-1185">Reference proteome</keyword>
<gene>
    <name evidence="2" type="ORF">GCM10007923_24910</name>
</gene>
<dbReference type="RefSeq" id="WP_244768373.1">
    <property type="nucleotide sequence ID" value="NZ_BSOP01000018.1"/>
</dbReference>
<comment type="caution">
    <text evidence="2">The sequence shown here is derived from an EMBL/GenBank/DDBJ whole genome shotgun (WGS) entry which is preliminary data.</text>
</comment>
<accession>A0ABQ5ZER0</accession>
<proteinExistence type="predicted"/>
<name>A0ABQ5ZER0_9HYPH</name>
<evidence type="ECO:0008006" key="4">
    <source>
        <dbReference type="Google" id="ProtNLM"/>
    </source>
</evidence>
<dbReference type="EMBL" id="BSOP01000018">
    <property type="protein sequence ID" value="GLR51283.1"/>
    <property type="molecule type" value="Genomic_DNA"/>
</dbReference>
<evidence type="ECO:0000313" key="2">
    <source>
        <dbReference type="EMBL" id="GLR51283.1"/>
    </source>
</evidence>
<feature type="compositionally biased region" description="Polar residues" evidence="1">
    <location>
        <begin position="1"/>
        <end position="17"/>
    </location>
</feature>
<feature type="region of interest" description="Disordered" evidence="1">
    <location>
        <begin position="1"/>
        <end position="22"/>
    </location>
</feature>
<dbReference type="Proteomes" id="UP001156702">
    <property type="component" value="Unassembled WGS sequence"/>
</dbReference>
<evidence type="ECO:0000256" key="1">
    <source>
        <dbReference type="SAM" id="MobiDB-lite"/>
    </source>
</evidence>
<evidence type="ECO:0000313" key="3">
    <source>
        <dbReference type="Proteomes" id="UP001156702"/>
    </source>
</evidence>
<reference evidence="3" key="1">
    <citation type="journal article" date="2019" name="Int. J. Syst. Evol. Microbiol.">
        <title>The Global Catalogue of Microorganisms (GCM) 10K type strain sequencing project: providing services to taxonomists for standard genome sequencing and annotation.</title>
        <authorList>
            <consortium name="The Broad Institute Genomics Platform"/>
            <consortium name="The Broad Institute Genome Sequencing Center for Infectious Disease"/>
            <person name="Wu L."/>
            <person name="Ma J."/>
        </authorList>
    </citation>
    <scope>NUCLEOTIDE SEQUENCE [LARGE SCALE GENOMIC DNA]</scope>
    <source>
        <strain evidence="3">NBRC 102122</strain>
    </source>
</reference>
<sequence length="166" mass="17769">MSSKPVSATVETPLSLNDKSDVAVEEIPLPPPEMWGELENDPAAAPAAPVPAKGVREIAVLEFVDGKPCRRIPLEYPFKDAERGQVTEIVVRRLTVGEVGDLLDHRPSSPDNFDIYALMTGFPAPVLRGLIDVDGEAVADACYDFFPRVFRPAKGAPSSPSTDGAA</sequence>
<protein>
    <recommendedName>
        <fullName evidence="4">Phage tail assembly protein</fullName>
    </recommendedName>
</protein>